<feature type="region of interest" description="Disordered" evidence="1">
    <location>
        <begin position="1"/>
        <end position="26"/>
    </location>
</feature>
<accession>A0A1X9VNW5</accession>
<feature type="non-terminal residue" evidence="2">
    <location>
        <position position="1"/>
    </location>
</feature>
<dbReference type="InterPro" id="IPR045468">
    <property type="entry name" value="DUF6496"/>
</dbReference>
<proteinExistence type="predicted"/>
<evidence type="ECO:0000256" key="1">
    <source>
        <dbReference type="SAM" id="MobiDB-lite"/>
    </source>
</evidence>
<name>A0A1X9VNW5_9VIRU</name>
<reference evidence="2" key="1">
    <citation type="journal article" date="2017" name="ISME J.">
        <title>Genomic exploration of individual giant ocean viruses.</title>
        <authorList>
            <person name="Wilson W.H."/>
            <person name="Gilg I.C."/>
            <person name="Moniruzzaman M."/>
            <person name="Field E.K."/>
            <person name="Koren S."/>
            <person name="LeCleir G.R."/>
            <person name="Martinez Martinez J."/>
            <person name="Poulton N.J."/>
            <person name="Swan B.K."/>
            <person name="Stepanauskas R."/>
            <person name="Wilhelm S.W."/>
        </authorList>
    </citation>
    <scope>NUCLEOTIDE SEQUENCE</scope>
</reference>
<feature type="compositionally biased region" description="Basic residues" evidence="1">
    <location>
        <begin position="1"/>
        <end position="22"/>
    </location>
</feature>
<dbReference type="EMBL" id="KY565528">
    <property type="protein sequence ID" value="ARR75024.1"/>
    <property type="molecule type" value="Genomic_DNA"/>
</dbReference>
<dbReference type="Pfam" id="PF20106">
    <property type="entry name" value="DUF6496"/>
    <property type="match status" value="1"/>
</dbReference>
<protein>
    <submittedName>
        <fullName evidence="2">Uncharacterized protein</fullName>
    </submittedName>
</protein>
<gene>
    <name evidence="2" type="ORF">SAGO17_00106</name>
</gene>
<evidence type="ECO:0000313" key="2">
    <source>
        <dbReference type="EMBL" id="ARR75024.1"/>
    </source>
</evidence>
<organism evidence="2">
    <name type="scientific">Mimivirus AB-566-O17</name>
    <dbReference type="NCBI Taxonomy" id="1988039"/>
    <lineage>
        <taxon>Viruses</taxon>
        <taxon>Varidnaviria</taxon>
        <taxon>Bamfordvirae</taxon>
        <taxon>Nucleocytoviricota</taxon>
        <taxon>Megaviricetes</taxon>
        <taxon>Imitervirales</taxon>
        <taxon>Mimiviridae</taxon>
        <taxon>Megamimivirinae</taxon>
        <taxon>Mimivirus</taxon>
    </lineage>
</organism>
<sequence length="74" mass="8544">KRSVKRTSKKAKRSVKRTKPVKPTKPVEDCEKQAIHKVMHEFKYGILSDRQGKQVVNRKQAIAIALSQSKRKCK</sequence>